<feature type="compositionally biased region" description="Gly residues" evidence="1">
    <location>
        <begin position="837"/>
        <end position="848"/>
    </location>
</feature>
<feature type="compositionally biased region" description="Low complexity" evidence="1">
    <location>
        <begin position="541"/>
        <end position="565"/>
    </location>
</feature>
<dbReference type="InterPro" id="IPR023214">
    <property type="entry name" value="HAD_sf"/>
</dbReference>
<feature type="compositionally biased region" description="Acidic residues" evidence="1">
    <location>
        <begin position="826"/>
        <end position="836"/>
    </location>
</feature>
<dbReference type="Gene3D" id="3.40.1110.10">
    <property type="entry name" value="Calcium-transporting ATPase, cytoplasmic domain N"/>
    <property type="match status" value="1"/>
</dbReference>
<dbReference type="GO" id="GO:0000166">
    <property type="term" value="F:nucleotide binding"/>
    <property type="evidence" value="ECO:0007669"/>
    <property type="project" value="InterPro"/>
</dbReference>
<sequence length="899" mass="92228">MCAGFRPRTRRKPYVCANAAAATPRDPWVRFGSLDVRLEERPELRGAAALEAFDCRLPRAVAALARAGAWRAAVEGGGAGGFVAGNGGGDRGGGGGGAASAVSPGSSLPPAAPRRPDLPMYGDPDPSPDLNRGSNSGSDLDLDPGMDDAQLQLLARRWVSFWLGVCVCNSVVLEPHPAADRPPAYQGPSPDEVALLEASRQLGFELAARWRDTLELRVATPPPHLPHKQAPTAAAEAAAAAAAPFALPPAAAASAGGGAEGEPLPLVVRYRLLNVLEFTSARKRMSVVVQAPDGSLALHTKGADSVVIPRLAAAEEEAEAEVEAEAGADPHQAAAVDSLHHFATQGLRTLVLAARPLPDRAWYDNWDARYQAAAAAVHTDPRVRAAALDALADEIERELQLVGVAAIEDQLQEGVPAAVATLLSAGVRVWMITGDKLETAVNIARAARLVTQPHDSQLLVLREHEEEAIRRQLGSLAQRAAAINAAAKGLAQPGKPRGAAGDAETAAAATATAAAATPDEIPSRQQPIPPPPPPLPPPAPQQELPTGRPQQQQQQQQQKQKQKQQMPPDRRPLEVQMSQSAPAGPTDGLPYDSERGGGRHAAAPHARGDGDPRVVGPKGNDGGGDRDGAAASAEPRPKATRAAEPGSEVQDPNPDPDSRPGASVPWSGGRDRAGGGDDKHRGGGGDGGGGGVGIASTTTELVVDGRTLDMVLERRPLAARLAGLCASCAAVVVCRASPAQKAALVRLMRAHRRRMAAARRRRRWRWLPGGGGGGGGGGSVTAVPHFVAARLRALTAMLGGLRSGGGGRGRGGEEERGGGGDRGGGEGEEEAEDGDWGDAGGGGGGGGGDGDDDPRDREGVLLAIGDGANDVAMIQAADVGVGVMGKEGRQVSTACVCAV</sequence>
<dbReference type="GO" id="GO:0140326">
    <property type="term" value="F:ATPase-coupled intramembrane lipid transporter activity"/>
    <property type="evidence" value="ECO:0007669"/>
    <property type="project" value="TreeGrafter"/>
</dbReference>
<protein>
    <submittedName>
        <fullName evidence="2">Uncharacterized protein</fullName>
    </submittedName>
</protein>
<evidence type="ECO:0000313" key="2">
    <source>
        <dbReference type="EMBL" id="GLC50175.1"/>
    </source>
</evidence>
<feature type="compositionally biased region" description="Gly residues" evidence="1">
    <location>
        <begin position="684"/>
        <end position="693"/>
    </location>
</feature>
<reference evidence="2 3" key="1">
    <citation type="journal article" date="2023" name="Commun. Biol.">
        <title>Reorganization of the ancestral sex-determining regions during the evolution of trioecy in Pleodorina starrii.</title>
        <authorList>
            <person name="Takahashi K."/>
            <person name="Suzuki S."/>
            <person name="Kawai-Toyooka H."/>
            <person name="Yamamoto K."/>
            <person name="Hamaji T."/>
            <person name="Ootsuki R."/>
            <person name="Yamaguchi H."/>
            <person name="Kawachi M."/>
            <person name="Higashiyama T."/>
            <person name="Nozaki H."/>
        </authorList>
    </citation>
    <scope>NUCLEOTIDE SEQUENCE [LARGE SCALE GENOMIC DNA]</scope>
    <source>
        <strain evidence="2 3">NIES-4479</strain>
    </source>
</reference>
<dbReference type="Proteomes" id="UP001165080">
    <property type="component" value="Unassembled WGS sequence"/>
</dbReference>
<dbReference type="InterPro" id="IPR023299">
    <property type="entry name" value="ATPase_P-typ_cyto_dom_N"/>
</dbReference>
<dbReference type="SUPFAM" id="SSF81660">
    <property type="entry name" value="Metal cation-transporting ATPase, ATP-binding domain N"/>
    <property type="match status" value="1"/>
</dbReference>
<feature type="compositionally biased region" description="Low complexity" evidence="1">
    <location>
        <begin position="499"/>
        <end position="517"/>
    </location>
</feature>
<feature type="region of interest" description="Disordered" evidence="1">
    <location>
        <begin position="489"/>
        <end position="693"/>
    </location>
</feature>
<proteinExistence type="predicted"/>
<feature type="compositionally biased region" description="Basic and acidic residues" evidence="1">
    <location>
        <begin position="810"/>
        <end position="825"/>
    </location>
</feature>
<dbReference type="SUPFAM" id="SSF56784">
    <property type="entry name" value="HAD-like"/>
    <property type="match status" value="2"/>
</dbReference>
<feature type="compositionally biased region" description="Low complexity" evidence="1">
    <location>
        <begin position="99"/>
        <end position="109"/>
    </location>
</feature>
<dbReference type="GO" id="GO:0045332">
    <property type="term" value="P:phospholipid translocation"/>
    <property type="evidence" value="ECO:0007669"/>
    <property type="project" value="TreeGrafter"/>
</dbReference>
<feature type="compositionally biased region" description="Basic and acidic residues" evidence="1">
    <location>
        <begin position="669"/>
        <end position="683"/>
    </location>
</feature>
<keyword evidence="3" id="KW-1185">Reference proteome</keyword>
<organism evidence="2 3">
    <name type="scientific">Pleodorina starrii</name>
    <dbReference type="NCBI Taxonomy" id="330485"/>
    <lineage>
        <taxon>Eukaryota</taxon>
        <taxon>Viridiplantae</taxon>
        <taxon>Chlorophyta</taxon>
        <taxon>core chlorophytes</taxon>
        <taxon>Chlorophyceae</taxon>
        <taxon>CS clade</taxon>
        <taxon>Chlamydomonadales</taxon>
        <taxon>Volvocaceae</taxon>
        <taxon>Pleodorina</taxon>
    </lineage>
</organism>
<feature type="compositionally biased region" description="Pro residues" evidence="1">
    <location>
        <begin position="527"/>
        <end position="540"/>
    </location>
</feature>
<dbReference type="Pfam" id="PF13246">
    <property type="entry name" value="Cation_ATPase"/>
    <property type="match status" value="1"/>
</dbReference>
<dbReference type="EMBL" id="BRXU01000003">
    <property type="protein sequence ID" value="GLC50175.1"/>
    <property type="molecule type" value="Genomic_DNA"/>
</dbReference>
<feature type="region of interest" description="Disordered" evidence="1">
    <location>
        <begin position="91"/>
        <end position="143"/>
    </location>
</feature>
<evidence type="ECO:0000313" key="3">
    <source>
        <dbReference type="Proteomes" id="UP001165080"/>
    </source>
</evidence>
<gene>
    <name evidence="2" type="primary">PLESTB000805</name>
    <name evidence="2" type="ORF">PLESTB_000350700</name>
</gene>
<dbReference type="PANTHER" id="PTHR24092:SF150">
    <property type="entry name" value="PHOSPHOLIPID-TRANSPORTING ATPASE"/>
    <property type="match status" value="1"/>
</dbReference>
<dbReference type="GO" id="GO:0005886">
    <property type="term" value="C:plasma membrane"/>
    <property type="evidence" value="ECO:0007669"/>
    <property type="project" value="TreeGrafter"/>
</dbReference>
<dbReference type="InterPro" id="IPR036412">
    <property type="entry name" value="HAD-like_sf"/>
</dbReference>
<comment type="caution">
    <text evidence="2">The sequence shown here is derived from an EMBL/GenBank/DDBJ whole genome shotgun (WGS) entry which is preliminary data.</text>
</comment>
<dbReference type="Gene3D" id="3.40.50.1000">
    <property type="entry name" value="HAD superfamily/HAD-like"/>
    <property type="match status" value="3"/>
</dbReference>
<dbReference type="AlphaFoldDB" id="A0A9W6EZD7"/>
<name>A0A9W6EZD7_9CHLO</name>
<accession>A0A9W6EZD7</accession>
<feature type="region of interest" description="Disordered" evidence="1">
    <location>
        <begin position="802"/>
        <end position="858"/>
    </location>
</feature>
<evidence type="ECO:0000256" key="1">
    <source>
        <dbReference type="SAM" id="MobiDB-lite"/>
    </source>
</evidence>
<dbReference type="PANTHER" id="PTHR24092">
    <property type="entry name" value="PROBABLE PHOSPHOLIPID-TRANSPORTING ATPASE"/>
    <property type="match status" value="1"/>
</dbReference>